<feature type="region of interest" description="Disordered" evidence="1">
    <location>
        <begin position="912"/>
        <end position="934"/>
    </location>
</feature>
<protein>
    <recommendedName>
        <fullName evidence="2">Sfi1 spindle body domain-containing protein</fullName>
    </recommendedName>
</protein>
<comment type="caution">
    <text evidence="3">The sequence shown here is derived from an EMBL/GenBank/DDBJ whole genome shotgun (WGS) entry which is preliminary data.</text>
</comment>
<gene>
    <name evidence="3" type="ORF">CKAH01_00007</name>
</gene>
<feature type="region of interest" description="Disordered" evidence="1">
    <location>
        <begin position="516"/>
        <end position="541"/>
    </location>
</feature>
<accession>A0AAD9YWS5</accession>
<evidence type="ECO:0000256" key="1">
    <source>
        <dbReference type="SAM" id="MobiDB-lite"/>
    </source>
</evidence>
<organism evidence="3 4">
    <name type="scientific">Colletotrichum kahawae</name>
    <name type="common">Coffee berry disease fungus</name>
    <dbReference type="NCBI Taxonomy" id="34407"/>
    <lineage>
        <taxon>Eukaryota</taxon>
        <taxon>Fungi</taxon>
        <taxon>Dikarya</taxon>
        <taxon>Ascomycota</taxon>
        <taxon>Pezizomycotina</taxon>
        <taxon>Sordariomycetes</taxon>
        <taxon>Hypocreomycetidae</taxon>
        <taxon>Glomerellales</taxon>
        <taxon>Glomerellaceae</taxon>
        <taxon>Colletotrichum</taxon>
        <taxon>Colletotrichum gloeosporioides species complex</taxon>
    </lineage>
</organism>
<name>A0AAD9YWS5_COLKA</name>
<feature type="compositionally biased region" description="Polar residues" evidence="1">
    <location>
        <begin position="23"/>
        <end position="45"/>
    </location>
</feature>
<feature type="region of interest" description="Disordered" evidence="1">
    <location>
        <begin position="242"/>
        <end position="269"/>
    </location>
</feature>
<feature type="region of interest" description="Disordered" evidence="1">
    <location>
        <begin position="1"/>
        <end position="56"/>
    </location>
</feature>
<dbReference type="AlphaFoldDB" id="A0AAD9YWS5"/>
<proteinExistence type="predicted"/>
<evidence type="ECO:0000313" key="3">
    <source>
        <dbReference type="EMBL" id="KAK2780063.1"/>
    </source>
</evidence>
<keyword evidence="4" id="KW-1185">Reference proteome</keyword>
<feature type="domain" description="Sfi1 spindle body" evidence="2">
    <location>
        <begin position="295"/>
        <end position="459"/>
    </location>
</feature>
<feature type="compositionally biased region" description="Gly residues" evidence="1">
    <location>
        <begin position="925"/>
        <end position="934"/>
    </location>
</feature>
<dbReference type="EMBL" id="VYYT01000001">
    <property type="protein sequence ID" value="KAK2780063.1"/>
    <property type="molecule type" value="Genomic_DNA"/>
</dbReference>
<dbReference type="Proteomes" id="UP001281614">
    <property type="component" value="Unassembled WGS sequence"/>
</dbReference>
<dbReference type="Pfam" id="PF08457">
    <property type="entry name" value="Sfi1"/>
    <property type="match status" value="2"/>
</dbReference>
<feature type="region of interest" description="Disordered" evidence="1">
    <location>
        <begin position="814"/>
        <end position="846"/>
    </location>
</feature>
<feature type="domain" description="Sfi1 spindle body" evidence="2">
    <location>
        <begin position="551"/>
        <end position="771"/>
    </location>
</feature>
<dbReference type="InterPro" id="IPR013665">
    <property type="entry name" value="Sfi1_dom"/>
</dbReference>
<reference evidence="3" key="1">
    <citation type="submission" date="2023-02" db="EMBL/GenBank/DDBJ databases">
        <title>Colletotrichum kahawae CIFC_Que2 genome sequencing and assembly.</title>
        <authorList>
            <person name="Baroncelli R."/>
        </authorList>
    </citation>
    <scope>NUCLEOTIDE SEQUENCE</scope>
    <source>
        <strain evidence="3">CIFC_Que2</strain>
    </source>
</reference>
<sequence>MPTLPRPSHLAPELSERLEHLSQSHSPSTAAGTEPSHQSLRSVAGSNEHRGASDTTIQPVETVAHNAGKNVSIATSLPVRSKSVRTVNWLLPEDVGARPIVDGQETSRAEQNIHYEPIQPQSEQYLPRKEQLPFYPNQNTSHDQYPLYEQPQQYLPQQGNLHQEQPVAQNDVHHLQHEQFQHYTLPQQSSAPQNQQQPQQRRQQLHIDETPGNEVSGRHSNISTAVQHETGKRPSIDAKVLGQESSSIERHKVQQQQQQIAPVPPKEPSGDNVLFNRQAAPPDEQLEGDPAMDARYAWLGKRAARAARYLQILRGISHWETYAAEKRERTAVARRHILRMRHFDPWELVTADAKLKGRRIFTSRLLTLWARWADDGVVMEQRVVTIAARRLADGVLTAWSGSCSTVTRVSVRPQVQAVCLQKWRSSCSALRVIYAHTEEYRTGFWWSLAFNSWHQQMRYHQDGVANHRRLGVVQKSLDHWQLETRVEIFRARMGFNLVRDTIGRWRNACRLPPHRIAPGYSGHRRHTKNQADPKPPQAHGMHSPLAISHRLLKTKVLDIWHRQALDMARFSKRSRGSAKRQAARQVVDTWQAAIRHSSNYCTWAQRGYFFTSVNTVVKTWRSKGAWRSHMRKSYARCRQHVKATSTKEYLIRWKSLARVHRNLGWEATKHLSMEKRDRVVGFLDVWYKESSRDRGASRLLTAAWLGEWHIISQEHTSMHGRSKEVWQETLKMRYWGQWQSTVLQLKSREYVATDVRERNKKQLVRRLLHHWKGDGDMARSQHFSAMRASLGSSRKGTGLGISRQSLQLSRTVHERPGTGLFRASNPQEMGPPVEEEEDQDGGGSAADADGIVVSTPTRWTGMASSVQLPSMTPFAPLPTPFERELRERYNRSVPPAQAGQLSRLSLAQAQRLSTADVSVRRANGGRPGALGQGH</sequence>
<evidence type="ECO:0000313" key="4">
    <source>
        <dbReference type="Proteomes" id="UP001281614"/>
    </source>
</evidence>
<evidence type="ECO:0000259" key="2">
    <source>
        <dbReference type="Pfam" id="PF08457"/>
    </source>
</evidence>